<keyword evidence="2" id="KW-1185">Reference proteome</keyword>
<protein>
    <submittedName>
        <fullName evidence="1">DUF1963 domain-containing protein</fullName>
    </submittedName>
</protein>
<comment type="caution">
    <text evidence="1">The sequence shown here is derived from an EMBL/GenBank/DDBJ whole genome shotgun (WGS) entry which is preliminary data.</text>
</comment>
<dbReference type="RefSeq" id="WP_380113271.1">
    <property type="nucleotide sequence ID" value="NZ_JBHSIU010000005.1"/>
</dbReference>
<sequence length="227" mass="23939">MHLFESLIEPAAALTVTAAATARHCYGGLPGLPDGTDWPTYGGTPMTLLALLDCADLAALLPETWTLPTTGALLFFHEDAFTAGSALHGDPGHDDGCLVLHMPAGLPPRPAPAGVQVIPPLPLAANRVGSVPPYDAPALLDAFTTDPVAAMNARDLAEDTAGRPPRHQVLGWQRDAFLHLPGLRPLLQLEAEPGTSWGEVVNVSFWLPEADLAVGRLTAARRYLETA</sequence>
<evidence type="ECO:0000313" key="2">
    <source>
        <dbReference type="Proteomes" id="UP001595912"/>
    </source>
</evidence>
<evidence type="ECO:0000313" key="1">
    <source>
        <dbReference type="EMBL" id="MFC4997049.1"/>
    </source>
</evidence>
<dbReference type="Pfam" id="PF09234">
    <property type="entry name" value="DUF1963"/>
    <property type="match status" value="1"/>
</dbReference>
<gene>
    <name evidence="1" type="ORF">ACFPIJ_04330</name>
</gene>
<dbReference type="EMBL" id="JBHSIU010000005">
    <property type="protein sequence ID" value="MFC4997049.1"/>
    <property type="molecule type" value="Genomic_DNA"/>
</dbReference>
<dbReference type="Gene3D" id="2.30.320.10">
    <property type="entry name" value="YwqG-like"/>
    <property type="match status" value="1"/>
</dbReference>
<dbReference type="InterPro" id="IPR035948">
    <property type="entry name" value="YwqG-like_sf"/>
</dbReference>
<dbReference type="InterPro" id="IPR015315">
    <property type="entry name" value="DUF1963"/>
</dbReference>
<reference evidence="2" key="1">
    <citation type="journal article" date="2019" name="Int. J. Syst. Evol. Microbiol.">
        <title>The Global Catalogue of Microorganisms (GCM) 10K type strain sequencing project: providing services to taxonomists for standard genome sequencing and annotation.</title>
        <authorList>
            <consortium name="The Broad Institute Genomics Platform"/>
            <consortium name="The Broad Institute Genome Sequencing Center for Infectious Disease"/>
            <person name="Wu L."/>
            <person name="Ma J."/>
        </authorList>
    </citation>
    <scope>NUCLEOTIDE SEQUENCE [LARGE SCALE GENOMIC DNA]</scope>
    <source>
        <strain evidence="2">CGMCC 4.7152</strain>
    </source>
</reference>
<proteinExistence type="predicted"/>
<organism evidence="1 2">
    <name type="scientific">Dactylosporangium cerinum</name>
    <dbReference type="NCBI Taxonomy" id="1434730"/>
    <lineage>
        <taxon>Bacteria</taxon>
        <taxon>Bacillati</taxon>
        <taxon>Actinomycetota</taxon>
        <taxon>Actinomycetes</taxon>
        <taxon>Micromonosporales</taxon>
        <taxon>Micromonosporaceae</taxon>
        <taxon>Dactylosporangium</taxon>
    </lineage>
</organism>
<accession>A0ABV9VLV2</accession>
<dbReference type="SUPFAM" id="SSF103032">
    <property type="entry name" value="Hypothetical protein YwqG"/>
    <property type="match status" value="1"/>
</dbReference>
<dbReference type="Proteomes" id="UP001595912">
    <property type="component" value="Unassembled WGS sequence"/>
</dbReference>
<name>A0ABV9VLV2_9ACTN</name>